<dbReference type="RefSeq" id="WP_382254850.1">
    <property type="nucleotide sequence ID" value="NZ_JBHTBX010000003.1"/>
</dbReference>
<name>A0ABW2R7H7_9BURK</name>
<organism evidence="1 2">
    <name type="scientific">Hydrogenophaga bisanensis</name>
    <dbReference type="NCBI Taxonomy" id="439611"/>
    <lineage>
        <taxon>Bacteria</taxon>
        <taxon>Pseudomonadati</taxon>
        <taxon>Pseudomonadota</taxon>
        <taxon>Betaproteobacteria</taxon>
        <taxon>Burkholderiales</taxon>
        <taxon>Comamonadaceae</taxon>
        <taxon>Hydrogenophaga</taxon>
    </lineage>
</organism>
<gene>
    <name evidence="1" type="ORF">ACFQNJ_05840</name>
</gene>
<dbReference type="EMBL" id="JBHTBX010000003">
    <property type="protein sequence ID" value="MFC7434028.1"/>
    <property type="molecule type" value="Genomic_DNA"/>
</dbReference>
<keyword evidence="2" id="KW-1185">Reference proteome</keyword>
<reference evidence="2" key="1">
    <citation type="journal article" date="2019" name="Int. J. Syst. Evol. Microbiol.">
        <title>The Global Catalogue of Microorganisms (GCM) 10K type strain sequencing project: providing services to taxonomists for standard genome sequencing and annotation.</title>
        <authorList>
            <consortium name="The Broad Institute Genomics Platform"/>
            <consortium name="The Broad Institute Genome Sequencing Center for Infectious Disease"/>
            <person name="Wu L."/>
            <person name="Ma J."/>
        </authorList>
    </citation>
    <scope>NUCLEOTIDE SEQUENCE [LARGE SCALE GENOMIC DNA]</scope>
    <source>
        <strain evidence="2">CCUG 54518</strain>
    </source>
</reference>
<dbReference type="Proteomes" id="UP001596495">
    <property type="component" value="Unassembled WGS sequence"/>
</dbReference>
<evidence type="ECO:0000313" key="2">
    <source>
        <dbReference type="Proteomes" id="UP001596495"/>
    </source>
</evidence>
<protein>
    <submittedName>
        <fullName evidence="1">Uncharacterized protein</fullName>
    </submittedName>
</protein>
<comment type="caution">
    <text evidence="1">The sequence shown here is derived from an EMBL/GenBank/DDBJ whole genome shotgun (WGS) entry which is preliminary data.</text>
</comment>
<proteinExistence type="predicted"/>
<accession>A0ABW2R7H7</accession>
<evidence type="ECO:0000313" key="1">
    <source>
        <dbReference type="EMBL" id="MFC7434028.1"/>
    </source>
</evidence>
<sequence length="91" mass="10112">MSDQTLESLKALLEGFRSGQTDLQTFATAARQVDALLATLPPRYGEVWRSLLDRLESSALFTEESCSFSQSELIQSLQLWIDKATAQRTSG</sequence>